<dbReference type="Gene3D" id="3.40.50.1820">
    <property type="entry name" value="alpha/beta hydrolase"/>
    <property type="match status" value="1"/>
</dbReference>
<reference evidence="2 3" key="1">
    <citation type="submission" date="2023-07" db="EMBL/GenBank/DDBJ databases">
        <title>Sequencing the genomes of 1000 actinobacteria strains.</title>
        <authorList>
            <person name="Klenk H.-P."/>
        </authorList>
    </citation>
    <scope>NUCLEOTIDE SEQUENCE [LARGE SCALE GENOMIC DNA]</scope>
    <source>
        <strain evidence="2 3">DSM 44388</strain>
    </source>
</reference>
<comment type="caution">
    <text evidence="2">The sequence shown here is derived from an EMBL/GenBank/DDBJ whole genome shotgun (WGS) entry which is preliminary data.</text>
</comment>
<keyword evidence="3" id="KW-1185">Reference proteome</keyword>
<dbReference type="RefSeq" id="WP_307238911.1">
    <property type="nucleotide sequence ID" value="NZ_JAUSQZ010000001.1"/>
</dbReference>
<dbReference type="InterPro" id="IPR000073">
    <property type="entry name" value="AB_hydrolase_1"/>
</dbReference>
<name>A0ABT9NXX3_9ACTN</name>
<dbReference type="SUPFAM" id="SSF53474">
    <property type="entry name" value="alpha/beta-Hydrolases"/>
    <property type="match status" value="1"/>
</dbReference>
<evidence type="ECO:0000313" key="3">
    <source>
        <dbReference type="Proteomes" id="UP001235712"/>
    </source>
</evidence>
<protein>
    <submittedName>
        <fullName evidence="2">Pimeloyl-ACP methyl ester carboxylesterase</fullName>
    </submittedName>
</protein>
<gene>
    <name evidence="2" type="ORF">J2S57_001032</name>
</gene>
<dbReference type="InterPro" id="IPR029058">
    <property type="entry name" value="AB_hydrolase_fold"/>
</dbReference>
<feature type="domain" description="AB hydrolase-1" evidence="1">
    <location>
        <begin position="16"/>
        <end position="224"/>
    </location>
</feature>
<dbReference type="EMBL" id="JAUSQZ010000001">
    <property type="protein sequence ID" value="MDP9825283.1"/>
    <property type="molecule type" value="Genomic_DNA"/>
</dbReference>
<accession>A0ABT9NXX3</accession>
<organism evidence="2 3">
    <name type="scientific">Kineosporia succinea</name>
    <dbReference type="NCBI Taxonomy" id="84632"/>
    <lineage>
        <taxon>Bacteria</taxon>
        <taxon>Bacillati</taxon>
        <taxon>Actinomycetota</taxon>
        <taxon>Actinomycetes</taxon>
        <taxon>Kineosporiales</taxon>
        <taxon>Kineosporiaceae</taxon>
        <taxon>Kineosporia</taxon>
    </lineage>
</organism>
<proteinExistence type="predicted"/>
<evidence type="ECO:0000259" key="1">
    <source>
        <dbReference type="Pfam" id="PF12697"/>
    </source>
</evidence>
<evidence type="ECO:0000313" key="2">
    <source>
        <dbReference type="EMBL" id="MDP9825283.1"/>
    </source>
</evidence>
<dbReference type="Proteomes" id="UP001235712">
    <property type="component" value="Unassembled WGS sequence"/>
</dbReference>
<dbReference type="Pfam" id="PF12697">
    <property type="entry name" value="Abhydrolase_6"/>
    <property type="match status" value="1"/>
</dbReference>
<sequence length="232" mass="24406">MSSLVVHERPGDGPTVLALHGMTSTAGVWADLERRLPGRHLVAPNLPGRGPSRGVTARRGLMGLADAVVDLAVRSPWAAAGETVVVGHSMGAFLAPVVVRRLVDAGLGVRGVLLLDGGPRPTPSRLTRPLVVRALFSVVALKERSTLSFRAPSDAVDCLTRPTRLGVLNGLDLPVHLIAAAHGAGPDKPEFLSGASIDEGLAALPRMTWERLDATHESMLSHPAVAEAVKRW</sequence>